<dbReference type="PANTHER" id="PTHR30561">
    <property type="entry name" value="SMR FAMILY PROTON-DEPENDENT DRUG EFFLUX TRANSPORTER SUGE"/>
    <property type="match status" value="1"/>
</dbReference>
<sequence length="122" mass="12826">MITALLVLIIVVSNAAGDVLITRGMKQIGEVASISPRELLSVAGRVFTNLSFLSGVASLAVSFFAFLAVLSWADLSFVVPATSLVYVVTIIGARFVLKEEVNGLRWAGTLLVCMGVALVCVP</sequence>
<dbReference type="InParanoid" id="A0LMZ5"/>
<dbReference type="EMBL" id="CP000478">
    <property type="protein sequence ID" value="ABK18797.1"/>
    <property type="molecule type" value="Genomic_DNA"/>
</dbReference>
<dbReference type="PANTHER" id="PTHR30561:SF9">
    <property type="entry name" value="4-AMINO-4-DEOXY-L-ARABINOSE-PHOSPHOUNDECAPRENOL FLIPPASE SUBUNIT ARNF-RELATED"/>
    <property type="match status" value="1"/>
</dbReference>
<evidence type="ECO:0000313" key="13">
    <source>
        <dbReference type="EMBL" id="ABK18797.1"/>
    </source>
</evidence>
<keyword evidence="7" id="KW-0448">Lipopolysaccharide biosynthesis</keyword>
<reference evidence="13 14" key="1">
    <citation type="submission" date="2006-10" db="EMBL/GenBank/DDBJ databases">
        <title>Complete sequence of Syntrophobacter fumaroxidans MPOB.</title>
        <authorList>
            <consortium name="US DOE Joint Genome Institute"/>
            <person name="Copeland A."/>
            <person name="Lucas S."/>
            <person name="Lapidus A."/>
            <person name="Barry K."/>
            <person name="Detter J.C."/>
            <person name="Glavina del Rio T."/>
            <person name="Hammon N."/>
            <person name="Israni S."/>
            <person name="Pitluck S."/>
            <person name="Goltsman E.G."/>
            <person name="Martinez M."/>
            <person name="Schmutz J."/>
            <person name="Larimer F."/>
            <person name="Land M."/>
            <person name="Hauser L."/>
            <person name="Kyrpides N."/>
            <person name="Kim E."/>
            <person name="Boone D.R."/>
            <person name="Brockman F."/>
            <person name="Culley D."/>
            <person name="Ferry J."/>
            <person name="Gunsalus R."/>
            <person name="McInerney M.J."/>
            <person name="Morrison M."/>
            <person name="Plugge C."/>
            <person name="Rohlin L."/>
            <person name="Scholten J."/>
            <person name="Sieber J."/>
            <person name="Stams A.J.M."/>
            <person name="Worm P."/>
            <person name="Henstra A.M."/>
            <person name="Richardson P."/>
        </authorList>
    </citation>
    <scope>NUCLEOTIDE SEQUENCE [LARGE SCALE GENOMIC DNA]</scope>
    <source>
        <strain evidence="14">DSM 10017 / MPOB</strain>
    </source>
</reference>
<name>A0LMZ5_SYNFM</name>
<keyword evidence="4" id="KW-0997">Cell inner membrane</keyword>
<dbReference type="InterPro" id="IPR000390">
    <property type="entry name" value="Small_drug/metabolite_transptr"/>
</dbReference>
<dbReference type="eggNOG" id="COG0697">
    <property type="taxonomic scope" value="Bacteria"/>
</dbReference>
<evidence type="ECO:0000256" key="8">
    <source>
        <dbReference type="ARBA" id="ARBA00022989"/>
    </source>
</evidence>
<keyword evidence="2" id="KW-1003">Cell membrane</keyword>
<keyword evidence="3" id="KW-0444">Lipid biosynthesis</keyword>
<evidence type="ECO:0000256" key="2">
    <source>
        <dbReference type="ARBA" id="ARBA00022475"/>
    </source>
</evidence>
<dbReference type="Pfam" id="PF00892">
    <property type="entry name" value="EamA"/>
    <property type="match status" value="1"/>
</dbReference>
<organism evidence="13 14">
    <name type="scientific">Syntrophobacter fumaroxidans (strain DSM 10017 / MPOB)</name>
    <dbReference type="NCBI Taxonomy" id="335543"/>
    <lineage>
        <taxon>Bacteria</taxon>
        <taxon>Pseudomonadati</taxon>
        <taxon>Thermodesulfobacteriota</taxon>
        <taxon>Syntrophobacteria</taxon>
        <taxon>Syntrophobacterales</taxon>
        <taxon>Syntrophobacteraceae</taxon>
        <taxon>Syntrophobacter</taxon>
    </lineage>
</organism>
<dbReference type="STRING" id="335543.Sfum_3124"/>
<feature type="transmembrane region" description="Helical" evidence="11">
    <location>
        <begin position="50"/>
        <end position="70"/>
    </location>
</feature>
<evidence type="ECO:0000256" key="6">
    <source>
        <dbReference type="ARBA" id="ARBA00022692"/>
    </source>
</evidence>
<dbReference type="GO" id="GO:0022857">
    <property type="term" value="F:transmembrane transporter activity"/>
    <property type="evidence" value="ECO:0007669"/>
    <property type="project" value="InterPro"/>
</dbReference>
<keyword evidence="8 11" id="KW-1133">Transmembrane helix</keyword>
<keyword evidence="5" id="KW-0441">Lipid A biosynthesis</keyword>
<keyword evidence="9" id="KW-0443">Lipid metabolism</keyword>
<evidence type="ECO:0000256" key="4">
    <source>
        <dbReference type="ARBA" id="ARBA00022519"/>
    </source>
</evidence>
<dbReference type="RefSeq" id="WP_011699922.1">
    <property type="nucleotide sequence ID" value="NC_008554.1"/>
</dbReference>
<dbReference type="GO" id="GO:0009245">
    <property type="term" value="P:lipid A biosynthetic process"/>
    <property type="evidence" value="ECO:0007669"/>
    <property type="project" value="UniProtKB-KW"/>
</dbReference>
<protein>
    <recommendedName>
        <fullName evidence="12">EamA domain-containing protein</fullName>
    </recommendedName>
</protein>
<feature type="transmembrane region" description="Helical" evidence="11">
    <location>
        <begin position="103"/>
        <end position="121"/>
    </location>
</feature>
<evidence type="ECO:0000256" key="1">
    <source>
        <dbReference type="ARBA" id="ARBA00004651"/>
    </source>
</evidence>
<dbReference type="GO" id="GO:0009103">
    <property type="term" value="P:lipopolysaccharide biosynthetic process"/>
    <property type="evidence" value="ECO:0007669"/>
    <property type="project" value="UniProtKB-KW"/>
</dbReference>
<dbReference type="AlphaFoldDB" id="A0LMZ5"/>
<dbReference type="InterPro" id="IPR000620">
    <property type="entry name" value="EamA_dom"/>
</dbReference>
<evidence type="ECO:0000256" key="11">
    <source>
        <dbReference type="SAM" id="Phobius"/>
    </source>
</evidence>
<evidence type="ECO:0000313" key="14">
    <source>
        <dbReference type="Proteomes" id="UP000001784"/>
    </source>
</evidence>
<keyword evidence="10 11" id="KW-0472">Membrane</keyword>
<accession>A0LMZ5</accession>
<keyword evidence="6 11" id="KW-0812">Transmembrane</keyword>
<evidence type="ECO:0000256" key="7">
    <source>
        <dbReference type="ARBA" id="ARBA00022985"/>
    </source>
</evidence>
<feature type="transmembrane region" description="Helical" evidence="11">
    <location>
        <begin position="77"/>
        <end position="97"/>
    </location>
</feature>
<dbReference type="SUPFAM" id="SSF103481">
    <property type="entry name" value="Multidrug resistance efflux transporter EmrE"/>
    <property type="match status" value="1"/>
</dbReference>
<dbReference type="Gene3D" id="1.10.3730.20">
    <property type="match status" value="1"/>
</dbReference>
<dbReference type="HOGENOM" id="CLU_131462_2_0_7"/>
<evidence type="ECO:0000256" key="9">
    <source>
        <dbReference type="ARBA" id="ARBA00023098"/>
    </source>
</evidence>
<proteinExistence type="predicted"/>
<feature type="domain" description="EamA" evidence="12">
    <location>
        <begin position="49"/>
        <end position="119"/>
    </location>
</feature>
<evidence type="ECO:0000256" key="5">
    <source>
        <dbReference type="ARBA" id="ARBA00022556"/>
    </source>
</evidence>
<dbReference type="OrthoDB" id="9156836at2"/>
<dbReference type="KEGG" id="sfu:Sfum_3124"/>
<comment type="subcellular location">
    <subcellularLocation>
        <location evidence="1">Cell membrane</location>
        <topology evidence="1">Multi-pass membrane protein</topology>
    </subcellularLocation>
</comment>
<dbReference type="GO" id="GO:0005886">
    <property type="term" value="C:plasma membrane"/>
    <property type="evidence" value="ECO:0007669"/>
    <property type="project" value="UniProtKB-SubCell"/>
</dbReference>
<evidence type="ECO:0000256" key="3">
    <source>
        <dbReference type="ARBA" id="ARBA00022516"/>
    </source>
</evidence>
<dbReference type="Proteomes" id="UP000001784">
    <property type="component" value="Chromosome"/>
</dbReference>
<evidence type="ECO:0000256" key="10">
    <source>
        <dbReference type="ARBA" id="ARBA00023136"/>
    </source>
</evidence>
<gene>
    <name evidence="13" type="ordered locus">Sfum_3124</name>
</gene>
<keyword evidence="14" id="KW-1185">Reference proteome</keyword>
<evidence type="ECO:0000259" key="12">
    <source>
        <dbReference type="Pfam" id="PF00892"/>
    </source>
</evidence>
<dbReference type="InterPro" id="IPR037185">
    <property type="entry name" value="EmrE-like"/>
</dbReference>